<keyword evidence="9" id="KW-0521">NADP</keyword>
<comment type="cofactor">
    <cofactor evidence="2">
        <name>FAD</name>
        <dbReference type="ChEBI" id="CHEBI:57692"/>
    </cofactor>
</comment>
<keyword evidence="5" id="KW-0963">Cytoplasm</keyword>
<evidence type="ECO:0000256" key="7">
    <source>
        <dbReference type="ARBA" id="ARBA00022643"/>
    </source>
</evidence>
<keyword evidence="8" id="KW-0274">FAD</keyword>
<name>A0A7S3V0J0_9STRA</name>
<gene>
    <name evidence="12" type="ORF">ASTO00021_LOCUS13833</name>
</gene>
<dbReference type="GO" id="GO:0009235">
    <property type="term" value="P:cobalamin metabolic process"/>
    <property type="evidence" value="ECO:0007669"/>
    <property type="project" value="TreeGrafter"/>
</dbReference>
<evidence type="ECO:0000256" key="1">
    <source>
        <dbReference type="ARBA" id="ARBA00001917"/>
    </source>
</evidence>
<evidence type="ECO:0000313" key="12">
    <source>
        <dbReference type="EMBL" id="CAE0443778.1"/>
    </source>
</evidence>
<dbReference type="GO" id="GO:0005737">
    <property type="term" value="C:cytoplasm"/>
    <property type="evidence" value="ECO:0007669"/>
    <property type="project" value="UniProtKB-SubCell"/>
</dbReference>
<dbReference type="GO" id="GO:0071949">
    <property type="term" value="F:FAD binding"/>
    <property type="evidence" value="ECO:0007669"/>
    <property type="project" value="TreeGrafter"/>
</dbReference>
<evidence type="ECO:0000256" key="6">
    <source>
        <dbReference type="ARBA" id="ARBA00022630"/>
    </source>
</evidence>
<evidence type="ECO:0000256" key="2">
    <source>
        <dbReference type="ARBA" id="ARBA00001974"/>
    </source>
</evidence>
<evidence type="ECO:0000256" key="10">
    <source>
        <dbReference type="ARBA" id="ARBA00023002"/>
    </source>
</evidence>
<keyword evidence="7" id="KW-0288">FMN</keyword>
<keyword evidence="10" id="KW-0560">Oxidoreductase</keyword>
<evidence type="ECO:0000256" key="11">
    <source>
        <dbReference type="ARBA" id="ARBA00031313"/>
    </source>
</evidence>
<protein>
    <recommendedName>
        <fullName evidence="11">Cyanocobalamin reductase (cyanide-eliminating)</fullName>
    </recommendedName>
</protein>
<dbReference type="PANTHER" id="PTHR31457:SF2">
    <property type="entry name" value="CYANOCOBALAMIN REDUCTASE _ ALKYLCOBALAMIN DEALKYLASE"/>
    <property type="match status" value="1"/>
</dbReference>
<comment type="similarity">
    <text evidence="4">Belongs to the MMACHC family.</text>
</comment>
<evidence type="ECO:0000256" key="8">
    <source>
        <dbReference type="ARBA" id="ARBA00022827"/>
    </source>
</evidence>
<evidence type="ECO:0000256" key="5">
    <source>
        <dbReference type="ARBA" id="ARBA00022490"/>
    </source>
</evidence>
<evidence type="ECO:0000256" key="9">
    <source>
        <dbReference type="ARBA" id="ARBA00022857"/>
    </source>
</evidence>
<dbReference type="InterPro" id="IPR032037">
    <property type="entry name" value="MMACHC"/>
</dbReference>
<comment type="subcellular location">
    <subcellularLocation>
        <location evidence="3">Cytoplasm</location>
    </subcellularLocation>
</comment>
<reference evidence="12" key="1">
    <citation type="submission" date="2021-01" db="EMBL/GenBank/DDBJ databases">
        <authorList>
            <person name="Corre E."/>
            <person name="Pelletier E."/>
            <person name="Niang G."/>
            <person name="Scheremetjew M."/>
            <person name="Finn R."/>
            <person name="Kale V."/>
            <person name="Holt S."/>
            <person name="Cochrane G."/>
            <person name="Meng A."/>
            <person name="Brown T."/>
            <person name="Cohen L."/>
        </authorList>
    </citation>
    <scope>NUCLEOTIDE SEQUENCE</scope>
    <source>
        <strain evidence="12">GSBS06</strain>
    </source>
</reference>
<accession>A0A7S3V0J0</accession>
<sequence>MEFPLDIDSLHKAGLDLVTEFVVQDYNAHIKKLNLPLKELETFGREKTKGYLIGHTRAFWEPFVNWLLETPNFENLDNPLDEYSHKIITTAFTAVTSHANEKDLIYYWANETISEKLVAIQRLADLIGLAKLYEDVHLCVHKEYGPWIAFRAVVVMNENADDFMVSSTNNTSGDVITKEELANAVLAFKKAEYDISNTEAWILLRDSIPRFQKYKYTEEQLYYHYTKDKSILKSAVSQKQES</sequence>
<dbReference type="GO" id="GO:0032451">
    <property type="term" value="F:demethylase activity"/>
    <property type="evidence" value="ECO:0007669"/>
    <property type="project" value="TreeGrafter"/>
</dbReference>
<evidence type="ECO:0000256" key="4">
    <source>
        <dbReference type="ARBA" id="ARBA00007762"/>
    </source>
</evidence>
<proteinExistence type="inferred from homology"/>
<dbReference type="AlphaFoldDB" id="A0A7S3V0J0"/>
<comment type="cofactor">
    <cofactor evidence="1">
        <name>FMN</name>
        <dbReference type="ChEBI" id="CHEBI:58210"/>
    </cofactor>
</comment>
<dbReference type="GO" id="GO:0033787">
    <property type="term" value="F:cyanocobalamin reductase (cyanide-eliminating) (NADP+) activity"/>
    <property type="evidence" value="ECO:0007669"/>
    <property type="project" value="TreeGrafter"/>
</dbReference>
<organism evidence="12">
    <name type="scientific">Aplanochytrium stocchinoi</name>
    <dbReference type="NCBI Taxonomy" id="215587"/>
    <lineage>
        <taxon>Eukaryota</taxon>
        <taxon>Sar</taxon>
        <taxon>Stramenopiles</taxon>
        <taxon>Bigyra</taxon>
        <taxon>Labyrinthulomycetes</taxon>
        <taxon>Thraustochytrida</taxon>
        <taxon>Thraustochytriidae</taxon>
        <taxon>Aplanochytrium</taxon>
    </lineage>
</organism>
<dbReference type="EMBL" id="HBIN01018132">
    <property type="protein sequence ID" value="CAE0443778.1"/>
    <property type="molecule type" value="Transcribed_RNA"/>
</dbReference>
<dbReference type="PANTHER" id="PTHR31457">
    <property type="entry name" value="METHYLMALONIC ACIDURIA AND HOMOCYSTINURIA TYPE C PROTEIN"/>
    <property type="match status" value="1"/>
</dbReference>
<evidence type="ECO:0000256" key="3">
    <source>
        <dbReference type="ARBA" id="ARBA00004496"/>
    </source>
</evidence>
<keyword evidence="6" id="KW-0285">Flavoprotein</keyword>